<dbReference type="SUPFAM" id="SSF51230">
    <property type="entry name" value="Single hybrid motif"/>
    <property type="match status" value="1"/>
</dbReference>
<feature type="region of interest" description="Disordered" evidence="1">
    <location>
        <begin position="93"/>
        <end position="118"/>
    </location>
</feature>
<dbReference type="InterPro" id="IPR011053">
    <property type="entry name" value="Single_hybrid_motif"/>
</dbReference>
<evidence type="ECO:0000313" key="2">
    <source>
        <dbReference type="EMBL" id="GAX12422.1"/>
    </source>
</evidence>
<proteinExistence type="predicted"/>
<dbReference type="GO" id="GO:0005634">
    <property type="term" value="C:nucleus"/>
    <property type="evidence" value="ECO:0007669"/>
    <property type="project" value="TreeGrafter"/>
</dbReference>
<accession>A0A1Z5JEW5</accession>
<dbReference type="Gene3D" id="2.40.50.100">
    <property type="match status" value="1"/>
</dbReference>
<reference evidence="2 3" key="1">
    <citation type="journal article" date="2015" name="Plant Cell">
        <title>Oil accumulation by the oleaginous diatom Fistulifera solaris as revealed by the genome and transcriptome.</title>
        <authorList>
            <person name="Tanaka T."/>
            <person name="Maeda Y."/>
            <person name="Veluchamy A."/>
            <person name="Tanaka M."/>
            <person name="Abida H."/>
            <person name="Marechal E."/>
            <person name="Bowler C."/>
            <person name="Muto M."/>
            <person name="Sunaga Y."/>
            <person name="Tanaka M."/>
            <person name="Yoshino T."/>
            <person name="Taniguchi T."/>
            <person name="Fukuda Y."/>
            <person name="Nemoto M."/>
            <person name="Matsumoto M."/>
            <person name="Wong P.S."/>
            <person name="Aburatani S."/>
            <person name="Fujibuchi W."/>
        </authorList>
    </citation>
    <scope>NUCLEOTIDE SEQUENCE [LARGE SCALE GENOMIC DNA]</scope>
    <source>
        <strain evidence="2 3">JPCC DA0580</strain>
    </source>
</reference>
<dbReference type="OrthoDB" id="48130at2759"/>
<gene>
    <name evidence="2" type="ORF">FisN_2Hu253</name>
</gene>
<dbReference type="AlphaFoldDB" id="A0A1Z5JEW5"/>
<evidence type="ECO:0000256" key="1">
    <source>
        <dbReference type="SAM" id="MobiDB-lite"/>
    </source>
</evidence>
<evidence type="ECO:0008006" key="4">
    <source>
        <dbReference type="Google" id="ProtNLM"/>
    </source>
</evidence>
<name>A0A1Z5JEW5_FISSO</name>
<sequence>MTKKRTRDEREDKKDDAYRKAYERFSYTSVPSNACLGSPHRYFESSYIVRPTNDNLLQTFSSMRIHRHANNLCVVTVGNLISDKIIESVQLHHQEAPPSSAGNKRKQQSKLLRGKETSASGIVRPDDILCTIKISDQSIIEVPCAVWGTVVEVNSALVNDCARIKHDPLFSGYLAVILPTGPFPPPKRIVEESK</sequence>
<dbReference type="InterPro" id="IPR039169">
    <property type="entry name" value="Abitram"/>
</dbReference>
<comment type="caution">
    <text evidence="2">The sequence shown here is derived from an EMBL/GenBank/DDBJ whole genome shotgun (WGS) entry which is preliminary data.</text>
</comment>
<dbReference type="InParanoid" id="A0A1Z5JEW5"/>
<organism evidence="2 3">
    <name type="scientific">Fistulifera solaris</name>
    <name type="common">Oleaginous diatom</name>
    <dbReference type="NCBI Taxonomy" id="1519565"/>
    <lineage>
        <taxon>Eukaryota</taxon>
        <taxon>Sar</taxon>
        <taxon>Stramenopiles</taxon>
        <taxon>Ochrophyta</taxon>
        <taxon>Bacillariophyta</taxon>
        <taxon>Bacillariophyceae</taxon>
        <taxon>Bacillariophycidae</taxon>
        <taxon>Naviculales</taxon>
        <taxon>Naviculaceae</taxon>
        <taxon>Fistulifera</taxon>
    </lineage>
</organism>
<dbReference type="Proteomes" id="UP000198406">
    <property type="component" value="Unassembled WGS sequence"/>
</dbReference>
<evidence type="ECO:0000313" key="3">
    <source>
        <dbReference type="Proteomes" id="UP000198406"/>
    </source>
</evidence>
<dbReference type="PANTHER" id="PTHR13651">
    <property type="entry name" value="PROTEIN ABITRAM"/>
    <property type="match status" value="1"/>
</dbReference>
<dbReference type="EMBL" id="BDSP01000051">
    <property type="protein sequence ID" value="GAX12422.1"/>
    <property type="molecule type" value="Genomic_DNA"/>
</dbReference>
<dbReference type="PANTHER" id="PTHR13651:SF0">
    <property type="entry name" value="PROTEIN ABITRAM"/>
    <property type="match status" value="1"/>
</dbReference>
<keyword evidence="3" id="KW-1185">Reference proteome</keyword>
<protein>
    <recommendedName>
        <fullName evidence="4">Protein Abitram</fullName>
    </recommendedName>
</protein>